<sequence length="256" mass="28651">MHTGAPFRETFSVVPDFPGYTRALRHVFALIMAHSRYNGTYKWLLLGDDDTIWSLRGALQLLNDMGVSSEQPYMITDFMFKKIGDVHYPLASDERCDPCEPGVRYCPCRIKPACRVNGTRHHSKGDFAIEDRNCVIWFQGGSGIMYSAGMMAVLTQDPHLQFHVAFSGVAEFGDWIMGETARAAGYGYTAPAAGERHRRFGEHWLWPETNATELASIVAAELRISSTAVITVHASSRRELKDFFMAYVLLAAVMSV</sequence>
<evidence type="ECO:0000256" key="2">
    <source>
        <dbReference type="ARBA" id="ARBA00006462"/>
    </source>
</evidence>
<dbReference type="AlphaFoldDB" id="A0A150H2T9"/>
<keyword evidence="4" id="KW-0735">Signal-anchor</keyword>
<keyword evidence="3" id="KW-0812">Transmembrane</keyword>
<keyword evidence="6" id="KW-0472">Membrane</keyword>
<evidence type="ECO:0000256" key="5">
    <source>
        <dbReference type="ARBA" id="ARBA00022989"/>
    </source>
</evidence>
<keyword evidence="8" id="KW-1185">Reference proteome</keyword>
<accession>A0A150H2T9</accession>
<name>A0A150H2T9_GONPE</name>
<reference evidence="8" key="1">
    <citation type="journal article" date="2016" name="Nat. Commun.">
        <title>The Gonium pectorale genome demonstrates co-option of cell cycle regulation during the evolution of multicellularity.</title>
        <authorList>
            <person name="Hanschen E.R."/>
            <person name="Marriage T.N."/>
            <person name="Ferris P.J."/>
            <person name="Hamaji T."/>
            <person name="Toyoda A."/>
            <person name="Fujiyama A."/>
            <person name="Neme R."/>
            <person name="Noguchi H."/>
            <person name="Minakuchi Y."/>
            <person name="Suzuki M."/>
            <person name="Kawai-Toyooka H."/>
            <person name="Smith D.R."/>
            <person name="Sparks H."/>
            <person name="Anderson J."/>
            <person name="Bakaric R."/>
            <person name="Luria V."/>
            <person name="Karger A."/>
            <person name="Kirschner M.W."/>
            <person name="Durand P.M."/>
            <person name="Michod R.E."/>
            <person name="Nozaki H."/>
            <person name="Olson B.J."/>
        </authorList>
    </citation>
    <scope>NUCLEOTIDE SEQUENCE [LARGE SCALE GENOMIC DNA]</scope>
    <source>
        <strain evidence="8">NIES-2863</strain>
    </source>
</reference>
<protein>
    <recommendedName>
        <fullName evidence="9">Hexosyltransferase</fullName>
    </recommendedName>
</protein>
<proteinExistence type="inferred from homology"/>
<dbReference type="Proteomes" id="UP000075714">
    <property type="component" value="Unassembled WGS sequence"/>
</dbReference>
<gene>
    <name evidence="7" type="ORF">GPECTOR_1g135</name>
</gene>
<evidence type="ECO:0000256" key="1">
    <source>
        <dbReference type="ARBA" id="ARBA00004606"/>
    </source>
</evidence>
<dbReference type="InterPro" id="IPR026050">
    <property type="entry name" value="C1GALT1/C1GALT1_chp1"/>
</dbReference>
<dbReference type="OrthoDB" id="421979at2759"/>
<evidence type="ECO:0008006" key="9">
    <source>
        <dbReference type="Google" id="ProtNLM"/>
    </source>
</evidence>
<evidence type="ECO:0000256" key="4">
    <source>
        <dbReference type="ARBA" id="ARBA00022968"/>
    </source>
</evidence>
<dbReference type="GO" id="GO:0016020">
    <property type="term" value="C:membrane"/>
    <property type="evidence" value="ECO:0007669"/>
    <property type="project" value="UniProtKB-SubCell"/>
</dbReference>
<organism evidence="7 8">
    <name type="scientific">Gonium pectorale</name>
    <name type="common">Green alga</name>
    <dbReference type="NCBI Taxonomy" id="33097"/>
    <lineage>
        <taxon>Eukaryota</taxon>
        <taxon>Viridiplantae</taxon>
        <taxon>Chlorophyta</taxon>
        <taxon>core chlorophytes</taxon>
        <taxon>Chlorophyceae</taxon>
        <taxon>CS clade</taxon>
        <taxon>Chlamydomonadales</taxon>
        <taxon>Volvocaceae</taxon>
        <taxon>Gonium</taxon>
    </lineage>
</organism>
<evidence type="ECO:0000256" key="3">
    <source>
        <dbReference type="ARBA" id="ARBA00022692"/>
    </source>
</evidence>
<evidence type="ECO:0000313" key="7">
    <source>
        <dbReference type="EMBL" id="KXZ56158.1"/>
    </source>
</evidence>
<keyword evidence="5" id="KW-1133">Transmembrane helix</keyword>
<dbReference type="EMBL" id="LSYV01000002">
    <property type="protein sequence ID" value="KXZ56158.1"/>
    <property type="molecule type" value="Genomic_DNA"/>
</dbReference>
<comment type="similarity">
    <text evidence="2">Belongs to the glycosyltransferase 31 family. Beta3-Gal-T subfamily.</text>
</comment>
<evidence type="ECO:0000256" key="6">
    <source>
        <dbReference type="ARBA" id="ARBA00023136"/>
    </source>
</evidence>
<comment type="subcellular location">
    <subcellularLocation>
        <location evidence="1">Membrane</location>
        <topology evidence="1">Single-pass type II membrane protein</topology>
    </subcellularLocation>
</comment>
<comment type="caution">
    <text evidence="7">The sequence shown here is derived from an EMBL/GenBank/DDBJ whole genome shotgun (WGS) entry which is preliminary data.</text>
</comment>
<evidence type="ECO:0000313" key="8">
    <source>
        <dbReference type="Proteomes" id="UP000075714"/>
    </source>
</evidence>
<dbReference type="PANTHER" id="PTHR23033">
    <property type="entry name" value="BETA1,3-GALACTOSYLTRANSFERASE"/>
    <property type="match status" value="1"/>
</dbReference>
<dbReference type="PANTHER" id="PTHR23033:SF50">
    <property type="entry name" value="HEXOSYLTRANSFERASE"/>
    <property type="match status" value="1"/>
</dbReference>